<accession>A0A916Z1Q9</accession>
<organism evidence="1 2">
    <name type="scientific">Emticicia aquatilis</name>
    <dbReference type="NCBI Taxonomy" id="1537369"/>
    <lineage>
        <taxon>Bacteria</taxon>
        <taxon>Pseudomonadati</taxon>
        <taxon>Bacteroidota</taxon>
        <taxon>Cytophagia</taxon>
        <taxon>Cytophagales</taxon>
        <taxon>Leadbetterellaceae</taxon>
        <taxon>Emticicia</taxon>
    </lineage>
</organism>
<reference evidence="1" key="2">
    <citation type="submission" date="2020-09" db="EMBL/GenBank/DDBJ databases">
        <authorList>
            <person name="Sun Q."/>
            <person name="Zhou Y."/>
        </authorList>
    </citation>
    <scope>NUCLEOTIDE SEQUENCE</scope>
    <source>
        <strain evidence="1">CGMCC 1.15958</strain>
    </source>
</reference>
<name>A0A916Z1Q9_9BACT</name>
<sequence length="73" mass="8763">MVEFKLQLDEAFVQTLGYNQIENYLKEHLRKLQLKASAKDILADLEESDLINDEQWQLSRNMAWEQEKSKFLF</sequence>
<dbReference type="AlphaFoldDB" id="A0A916Z1Q9"/>
<comment type="caution">
    <text evidence="1">The sequence shown here is derived from an EMBL/GenBank/DDBJ whole genome shotgun (WGS) entry which is preliminary data.</text>
</comment>
<evidence type="ECO:0000313" key="2">
    <source>
        <dbReference type="Proteomes" id="UP000609064"/>
    </source>
</evidence>
<reference evidence="1" key="1">
    <citation type="journal article" date="2014" name="Int. J. Syst. Evol. Microbiol.">
        <title>Complete genome sequence of Corynebacterium casei LMG S-19264T (=DSM 44701T), isolated from a smear-ripened cheese.</title>
        <authorList>
            <consortium name="US DOE Joint Genome Institute (JGI-PGF)"/>
            <person name="Walter F."/>
            <person name="Albersmeier A."/>
            <person name="Kalinowski J."/>
            <person name="Ruckert C."/>
        </authorList>
    </citation>
    <scope>NUCLEOTIDE SEQUENCE</scope>
    <source>
        <strain evidence="1">CGMCC 1.15958</strain>
    </source>
</reference>
<dbReference type="RefSeq" id="WP_188768726.1">
    <property type="nucleotide sequence ID" value="NZ_BMKK01000009.1"/>
</dbReference>
<protein>
    <submittedName>
        <fullName evidence="1">Uncharacterized protein</fullName>
    </submittedName>
</protein>
<dbReference type="Proteomes" id="UP000609064">
    <property type="component" value="Unassembled WGS sequence"/>
</dbReference>
<proteinExistence type="predicted"/>
<gene>
    <name evidence="1" type="ORF">GCM10011514_39870</name>
</gene>
<evidence type="ECO:0000313" key="1">
    <source>
        <dbReference type="EMBL" id="GGD71792.1"/>
    </source>
</evidence>
<keyword evidence="2" id="KW-1185">Reference proteome</keyword>
<dbReference type="EMBL" id="BMKK01000009">
    <property type="protein sequence ID" value="GGD71792.1"/>
    <property type="molecule type" value="Genomic_DNA"/>
</dbReference>